<feature type="domain" description="SIS" evidence="2">
    <location>
        <begin position="132"/>
        <end position="270"/>
    </location>
</feature>
<evidence type="ECO:0000259" key="1">
    <source>
        <dbReference type="PROSITE" id="PS51071"/>
    </source>
</evidence>
<dbReference type="SUPFAM" id="SSF46689">
    <property type="entry name" value="Homeodomain-like"/>
    <property type="match status" value="1"/>
</dbReference>
<dbReference type="Gene3D" id="1.10.10.10">
    <property type="entry name" value="Winged helix-like DNA-binding domain superfamily/Winged helix DNA-binding domain"/>
    <property type="match status" value="1"/>
</dbReference>
<dbReference type="Pfam" id="PF01380">
    <property type="entry name" value="SIS"/>
    <property type="match status" value="1"/>
</dbReference>
<dbReference type="Gene3D" id="3.40.50.10490">
    <property type="entry name" value="Glucose-6-phosphate isomerase like protein, domain 1"/>
    <property type="match status" value="1"/>
</dbReference>
<reference evidence="4" key="1">
    <citation type="submission" date="2015-04" db="EMBL/GenBank/DDBJ databases">
        <title>Physiological reanalysis, assessment of diazotrophy, and genome sequences of multiple isolates of Streptomyces thermoautotrophicus.</title>
        <authorList>
            <person name="MacKellar D.C."/>
            <person name="Lieber L."/>
            <person name="Norman J."/>
            <person name="Bolger A."/>
            <person name="Tobin C."/>
            <person name="Murray J.W."/>
            <person name="Chang R."/>
            <person name="Ford T."/>
            <person name="Nguyen P.Q."/>
            <person name="Woodward J."/>
            <person name="Permingeat H."/>
            <person name="Joshi N.S."/>
            <person name="Silver P.A."/>
            <person name="Usadel B."/>
            <person name="Rutherford A.W."/>
            <person name="Friesen M."/>
            <person name="Prell J."/>
        </authorList>
    </citation>
    <scope>NUCLEOTIDE SEQUENCE [LARGE SCALE GENOMIC DNA]</scope>
    <source>
        <strain evidence="4">H1</strain>
    </source>
</reference>
<dbReference type="EMBL" id="LAXD01000001">
    <property type="protein sequence ID" value="KWX01502.1"/>
    <property type="molecule type" value="Genomic_DNA"/>
</dbReference>
<dbReference type="AlphaFoldDB" id="A0A132MVU8"/>
<sequence>MRSGDQATRQRTPTERLLALFDGHRLSPTQRRIAQYLLDHLPEAAFLSSVDLAERAGVSQPSVTRFAVALGFSGYPALREALRPIALSAAADSPDTPEEIRRNELQAAVAAEIRNLESLHRMLANPTQVLDLGRRLAASVPLTVLGLRISAPLAEYFAYAAKRIHPDVRCVTAGGSAVYDALLQAQTAGGTWLLAFAMPRYAAETVQALRFARELGLKSAVVTDVPFVPFARDVDMVLPVGVGSRLVFDSYAAPVVLAAVVLQAMADAAPERTQTCLEAYEQVAEREDFFYGR</sequence>
<dbReference type="PANTHER" id="PTHR30514:SF18">
    <property type="entry name" value="RPIR-FAMILY TRANSCRIPTIONAL REGULATOR"/>
    <property type="match status" value="1"/>
</dbReference>
<dbReference type="PROSITE" id="PS51071">
    <property type="entry name" value="HTH_RPIR"/>
    <property type="match status" value="1"/>
</dbReference>
<feature type="domain" description="HTH rpiR-type" evidence="1">
    <location>
        <begin position="13"/>
        <end position="89"/>
    </location>
</feature>
<dbReference type="RefSeq" id="WP_066888031.1">
    <property type="nucleotide sequence ID" value="NZ_JYIJ01000018.1"/>
</dbReference>
<dbReference type="GO" id="GO:0003677">
    <property type="term" value="F:DNA binding"/>
    <property type="evidence" value="ECO:0007669"/>
    <property type="project" value="InterPro"/>
</dbReference>
<protein>
    <submittedName>
        <fullName evidence="3">Putative transcriptional regulator</fullName>
    </submittedName>
</protein>
<evidence type="ECO:0000313" key="4">
    <source>
        <dbReference type="Proteomes" id="UP000070188"/>
    </source>
</evidence>
<dbReference type="InterPro" id="IPR001347">
    <property type="entry name" value="SIS_dom"/>
</dbReference>
<comment type="caution">
    <text evidence="3">The sequence shown here is derived from an EMBL/GenBank/DDBJ whole genome shotgun (WGS) entry which is preliminary data.</text>
</comment>
<dbReference type="InterPro" id="IPR046348">
    <property type="entry name" value="SIS_dom_sf"/>
</dbReference>
<accession>A0A132MVU8</accession>
<name>A0A132MVU8_9ACTN</name>
<dbReference type="PANTHER" id="PTHR30514">
    <property type="entry name" value="GLUCOKINASE"/>
    <property type="match status" value="1"/>
</dbReference>
<evidence type="ECO:0000259" key="2">
    <source>
        <dbReference type="PROSITE" id="PS51464"/>
    </source>
</evidence>
<dbReference type="PATRIC" id="fig|1469144.10.peg.2742"/>
<dbReference type="PROSITE" id="PS51464">
    <property type="entry name" value="SIS"/>
    <property type="match status" value="1"/>
</dbReference>
<dbReference type="Proteomes" id="UP000070188">
    <property type="component" value="Unassembled WGS sequence"/>
</dbReference>
<dbReference type="InterPro" id="IPR047640">
    <property type="entry name" value="RpiR-like"/>
</dbReference>
<keyword evidence="4" id="KW-1185">Reference proteome</keyword>
<dbReference type="SUPFAM" id="SSF53697">
    <property type="entry name" value="SIS domain"/>
    <property type="match status" value="1"/>
</dbReference>
<dbReference type="InterPro" id="IPR000281">
    <property type="entry name" value="HTH_RpiR"/>
</dbReference>
<dbReference type="GO" id="GO:0003700">
    <property type="term" value="F:DNA-binding transcription factor activity"/>
    <property type="evidence" value="ECO:0007669"/>
    <property type="project" value="InterPro"/>
</dbReference>
<dbReference type="InterPro" id="IPR036388">
    <property type="entry name" value="WH-like_DNA-bd_sf"/>
</dbReference>
<dbReference type="Pfam" id="PF01418">
    <property type="entry name" value="HTH_6"/>
    <property type="match status" value="1"/>
</dbReference>
<evidence type="ECO:0000313" key="3">
    <source>
        <dbReference type="EMBL" id="KWX01502.1"/>
    </source>
</evidence>
<proteinExistence type="predicted"/>
<dbReference type="GO" id="GO:0097367">
    <property type="term" value="F:carbohydrate derivative binding"/>
    <property type="evidence" value="ECO:0007669"/>
    <property type="project" value="InterPro"/>
</dbReference>
<organism evidence="3 4">
    <name type="scientific">Carbonactinospora thermoautotrophica</name>
    <dbReference type="NCBI Taxonomy" id="1469144"/>
    <lineage>
        <taxon>Bacteria</taxon>
        <taxon>Bacillati</taxon>
        <taxon>Actinomycetota</taxon>
        <taxon>Actinomycetes</taxon>
        <taxon>Kitasatosporales</taxon>
        <taxon>Carbonactinosporaceae</taxon>
        <taxon>Carbonactinospora</taxon>
    </lineage>
</organism>
<gene>
    <name evidence="3" type="ORF">LI90_2534</name>
</gene>
<dbReference type="OrthoDB" id="3848503at2"/>
<dbReference type="InterPro" id="IPR009057">
    <property type="entry name" value="Homeodomain-like_sf"/>
</dbReference>
<dbReference type="STRING" id="1469144.LI90_2534"/>
<dbReference type="GO" id="GO:1901135">
    <property type="term" value="P:carbohydrate derivative metabolic process"/>
    <property type="evidence" value="ECO:0007669"/>
    <property type="project" value="InterPro"/>
</dbReference>